<dbReference type="Pfam" id="PF13531">
    <property type="entry name" value="SBP_bac_11"/>
    <property type="match status" value="1"/>
</dbReference>
<dbReference type="PANTHER" id="PTHR30632:SF14">
    <property type="entry name" value="TUNGSTATE_MOLYBDATE_CHROMATE-BINDING PROTEIN MODA"/>
    <property type="match status" value="1"/>
</dbReference>
<keyword evidence="4" id="KW-0500">Molybdenum</keyword>
<dbReference type="CDD" id="cd13539">
    <property type="entry name" value="PBP2_AvModA"/>
    <property type="match status" value="1"/>
</dbReference>
<evidence type="ECO:0000313" key="6">
    <source>
        <dbReference type="Proteomes" id="UP001207116"/>
    </source>
</evidence>
<dbReference type="GO" id="GO:0046872">
    <property type="term" value="F:metal ion binding"/>
    <property type="evidence" value="ECO:0007669"/>
    <property type="project" value="UniProtKB-KW"/>
</dbReference>
<evidence type="ECO:0000256" key="4">
    <source>
        <dbReference type="PIRSR" id="PIRSR004846-1"/>
    </source>
</evidence>
<keyword evidence="2 4" id="KW-0479">Metal-binding</keyword>
<evidence type="ECO:0000313" key="5">
    <source>
        <dbReference type="EMBL" id="MCX2720024.1"/>
    </source>
</evidence>
<gene>
    <name evidence="5" type="primary">modA</name>
    <name evidence="5" type="ORF">OO016_10465</name>
</gene>
<dbReference type="NCBIfam" id="TIGR01256">
    <property type="entry name" value="modA"/>
    <property type="match status" value="1"/>
</dbReference>
<dbReference type="PANTHER" id="PTHR30632">
    <property type="entry name" value="MOLYBDATE-BINDING PERIPLASMIC PROTEIN"/>
    <property type="match status" value="1"/>
</dbReference>
<feature type="binding site" evidence="4">
    <location>
        <position position="167"/>
    </location>
    <ligand>
        <name>molybdate</name>
        <dbReference type="ChEBI" id="CHEBI:36264"/>
    </ligand>
</feature>
<reference evidence="5" key="1">
    <citation type="submission" date="2022-11" db="EMBL/GenBank/DDBJ databases">
        <title>The characterization of three novel Bacteroidetes species and genomic analysis of their roles in tidal elemental geochemical cycles.</title>
        <authorList>
            <person name="Ma K.-J."/>
        </authorList>
    </citation>
    <scope>NUCLEOTIDE SEQUENCE</scope>
    <source>
        <strain evidence="5">M415</strain>
    </source>
</reference>
<proteinExistence type="inferred from homology"/>
<dbReference type="Gene3D" id="3.40.190.10">
    <property type="entry name" value="Periplasmic binding protein-like II"/>
    <property type="match status" value="2"/>
</dbReference>
<name>A0AAE3MNB1_9FLAO</name>
<keyword evidence="3" id="KW-0732">Signal</keyword>
<organism evidence="5 6">
    <name type="scientific">Lentiprolixibacter aurantiacus</name>
    <dbReference type="NCBI Taxonomy" id="2993939"/>
    <lineage>
        <taxon>Bacteria</taxon>
        <taxon>Pseudomonadati</taxon>
        <taxon>Bacteroidota</taxon>
        <taxon>Flavobacteriia</taxon>
        <taxon>Flavobacteriales</taxon>
        <taxon>Flavobacteriaceae</taxon>
        <taxon>Lentiprolixibacter</taxon>
    </lineage>
</organism>
<evidence type="ECO:0000256" key="3">
    <source>
        <dbReference type="ARBA" id="ARBA00022729"/>
    </source>
</evidence>
<comment type="caution">
    <text evidence="5">The sequence shown here is derived from an EMBL/GenBank/DDBJ whole genome shotgun (WGS) entry which is preliminary data.</text>
</comment>
<dbReference type="InterPro" id="IPR005950">
    <property type="entry name" value="ModA"/>
</dbReference>
<dbReference type="PROSITE" id="PS51257">
    <property type="entry name" value="PROKAR_LIPOPROTEIN"/>
    <property type="match status" value="1"/>
</dbReference>
<dbReference type="SUPFAM" id="SSF53850">
    <property type="entry name" value="Periplasmic binding protein-like II"/>
    <property type="match status" value="1"/>
</dbReference>
<dbReference type="InterPro" id="IPR050682">
    <property type="entry name" value="ModA/WtpA"/>
</dbReference>
<dbReference type="AlphaFoldDB" id="A0AAE3MNB1"/>
<feature type="binding site" evidence="4">
    <location>
        <position position="61"/>
    </location>
    <ligand>
        <name>molybdate</name>
        <dbReference type="ChEBI" id="CHEBI:36264"/>
    </ligand>
</feature>
<evidence type="ECO:0000256" key="1">
    <source>
        <dbReference type="ARBA" id="ARBA00009175"/>
    </source>
</evidence>
<keyword evidence="6" id="KW-1185">Reference proteome</keyword>
<dbReference type="RefSeq" id="WP_266013399.1">
    <property type="nucleotide sequence ID" value="NZ_JAPFQP010000003.1"/>
</dbReference>
<dbReference type="InterPro" id="IPR044084">
    <property type="entry name" value="AvModA-like_subst-bd"/>
</dbReference>
<dbReference type="GO" id="GO:0030973">
    <property type="term" value="F:molybdate ion binding"/>
    <property type="evidence" value="ECO:0007669"/>
    <property type="project" value="InterPro"/>
</dbReference>
<evidence type="ECO:0000256" key="2">
    <source>
        <dbReference type="ARBA" id="ARBA00022723"/>
    </source>
</evidence>
<dbReference type="GO" id="GO:0015689">
    <property type="term" value="P:molybdate ion transport"/>
    <property type="evidence" value="ECO:0007669"/>
    <property type="project" value="InterPro"/>
</dbReference>
<comment type="similarity">
    <text evidence="1">Belongs to the bacterial solute-binding protein ModA family.</text>
</comment>
<dbReference type="PIRSF" id="PIRSF004846">
    <property type="entry name" value="ModA"/>
    <property type="match status" value="1"/>
</dbReference>
<dbReference type="Proteomes" id="UP001207116">
    <property type="component" value="Unassembled WGS sequence"/>
</dbReference>
<accession>A0AAE3MNB1</accession>
<protein>
    <submittedName>
        <fullName evidence="5">Molybdate ABC transporter substrate-binding protein</fullName>
    </submittedName>
</protein>
<dbReference type="EMBL" id="JAPFQP010000003">
    <property type="protein sequence ID" value="MCX2720024.1"/>
    <property type="molecule type" value="Genomic_DNA"/>
</dbReference>
<sequence length="254" mass="28241">MKYSYFFVLVIFLLAVSCKNSGRKEKLVIATAANMQFAMDEVTEAFSRQSGIETEIILGSSGTLTAQIMAGAPYDIFLSANLQYPEHLYKQGLGYRPPETYAYGQLVLWTCKEGIEPSLETLRQEQVSHIAIPNPQVAPYGRAAKEVLMQKGLYNEVASKLVYGESISQTNQFIRTGAAEIGFTALSVVLSEQVRGTGSWLKLPQSTYSSIAQGVLILDKDTQQLNNAIKFHNFLKSEKARQILEKYGYLKADE</sequence>